<gene>
    <name evidence="1" type="ORF">KP014_20430</name>
    <name evidence="2" type="ORF">SAMN04487895_101573</name>
</gene>
<dbReference type="Proteomes" id="UP000198809">
    <property type="component" value="Unassembled WGS sequence"/>
</dbReference>
<dbReference type="STRING" id="1333845.SAMN04487895_101573"/>
<reference evidence="2 3" key="1">
    <citation type="submission" date="2016-10" db="EMBL/GenBank/DDBJ databases">
        <authorList>
            <person name="de Groot N.N."/>
        </authorList>
    </citation>
    <scope>NUCLEOTIDE SEQUENCE [LARGE SCALE GENOMIC DNA]</scope>
    <source>
        <strain evidence="2 3">CGMCC 1.10238</strain>
    </source>
</reference>
<name>A0A1H8GME0_9BACL</name>
<dbReference type="RefSeq" id="WP_175491752.1">
    <property type="nucleotide sequence ID" value="NZ_CP076607.1"/>
</dbReference>
<keyword evidence="4" id="KW-1185">Reference proteome</keyword>
<dbReference type="AlphaFoldDB" id="A0A1H8GME0"/>
<evidence type="ECO:0000313" key="3">
    <source>
        <dbReference type="Proteomes" id="UP000198809"/>
    </source>
</evidence>
<sequence length="54" mass="6424">MSLADGTAWEKEHGWNTNVPKKDYETVEEFIEWINKSDINVVTKLLERYGFDFE</sequence>
<evidence type="ECO:0000313" key="2">
    <source>
        <dbReference type="EMBL" id="SEN45166.1"/>
    </source>
</evidence>
<dbReference type="EMBL" id="CP076607">
    <property type="protein sequence ID" value="QWU14276.1"/>
    <property type="molecule type" value="Genomic_DNA"/>
</dbReference>
<protein>
    <submittedName>
        <fullName evidence="2">Uncharacterized protein</fullName>
    </submittedName>
</protein>
<evidence type="ECO:0000313" key="1">
    <source>
        <dbReference type="EMBL" id="QWU14276.1"/>
    </source>
</evidence>
<proteinExistence type="predicted"/>
<evidence type="ECO:0000313" key="4">
    <source>
        <dbReference type="Proteomes" id="UP000683429"/>
    </source>
</evidence>
<reference evidence="1 4" key="2">
    <citation type="submission" date="2021-06" db="EMBL/GenBank/DDBJ databases">
        <title>Whole genome sequence of Paenibacillus sophorae DSM23020 for comparative genomics.</title>
        <authorList>
            <person name="Kim M.-J."/>
            <person name="Lee G."/>
            <person name="Shin J.-H."/>
        </authorList>
    </citation>
    <scope>NUCLEOTIDE SEQUENCE [LARGE SCALE GENOMIC DNA]</scope>
    <source>
        <strain evidence="1 4">DSM 23020</strain>
    </source>
</reference>
<organism evidence="2 3">
    <name type="scientific">Paenibacillus sophorae</name>
    <dbReference type="NCBI Taxonomy" id="1333845"/>
    <lineage>
        <taxon>Bacteria</taxon>
        <taxon>Bacillati</taxon>
        <taxon>Bacillota</taxon>
        <taxon>Bacilli</taxon>
        <taxon>Bacillales</taxon>
        <taxon>Paenibacillaceae</taxon>
        <taxon>Paenibacillus</taxon>
    </lineage>
</organism>
<dbReference type="EMBL" id="FODH01000001">
    <property type="protein sequence ID" value="SEN45166.1"/>
    <property type="molecule type" value="Genomic_DNA"/>
</dbReference>
<accession>A0A1H8GME0</accession>
<dbReference type="Proteomes" id="UP000683429">
    <property type="component" value="Chromosome"/>
</dbReference>